<dbReference type="EC" id="3.1.1.29" evidence="1 7"/>
<evidence type="ECO:0000256" key="3">
    <source>
        <dbReference type="ARBA" id="ARBA00022801"/>
    </source>
</evidence>
<comment type="function">
    <text evidence="7">Hydrolyzes ribosome-free peptidyl-tRNAs (with 1 or more amino acids incorporated), which drop off the ribosome during protein synthesis, or as a result of ribosome stalling.</text>
</comment>
<dbReference type="SUPFAM" id="SSF53178">
    <property type="entry name" value="Peptidyl-tRNA hydrolase-like"/>
    <property type="match status" value="1"/>
</dbReference>
<evidence type="ECO:0000256" key="6">
    <source>
        <dbReference type="ARBA" id="ARBA00050038"/>
    </source>
</evidence>
<comment type="similarity">
    <text evidence="5 7">Belongs to the PTH family.</text>
</comment>
<feature type="active site" description="Proton acceptor" evidence="7">
    <location>
        <position position="23"/>
    </location>
</feature>
<proteinExistence type="inferred from homology"/>
<feature type="binding site" evidence="7">
    <location>
        <position position="117"/>
    </location>
    <ligand>
        <name>tRNA</name>
        <dbReference type="ChEBI" id="CHEBI:17843"/>
    </ligand>
</feature>
<name>A0A1Q2SPY7_9GAMM</name>
<dbReference type="GO" id="GO:0004045">
    <property type="term" value="F:peptidyl-tRNA hydrolase activity"/>
    <property type="evidence" value="ECO:0007669"/>
    <property type="project" value="UniProtKB-UniRule"/>
</dbReference>
<feature type="binding site" evidence="7">
    <location>
        <position position="69"/>
    </location>
    <ligand>
        <name>tRNA</name>
        <dbReference type="ChEBI" id="CHEBI:17843"/>
    </ligand>
</feature>
<dbReference type="Gene3D" id="3.40.50.1470">
    <property type="entry name" value="Peptidyl-tRNA hydrolase"/>
    <property type="match status" value="1"/>
</dbReference>
<keyword evidence="4 7" id="KW-0694">RNA-binding</keyword>
<evidence type="ECO:0000256" key="2">
    <source>
        <dbReference type="ARBA" id="ARBA00022555"/>
    </source>
</evidence>
<dbReference type="Proteomes" id="UP000243679">
    <property type="component" value="Chromosome"/>
</dbReference>
<organism evidence="8 9">
    <name type="scientific">Candidatus Nitrosoglobus terrae</name>
    <dbReference type="NCBI Taxonomy" id="1630141"/>
    <lineage>
        <taxon>Bacteria</taxon>
        <taxon>Pseudomonadati</taxon>
        <taxon>Pseudomonadota</taxon>
        <taxon>Gammaproteobacteria</taxon>
        <taxon>Chromatiales</taxon>
        <taxon>Chromatiaceae</taxon>
        <taxon>Candidatus Nitrosoglobus</taxon>
    </lineage>
</organism>
<protein>
    <recommendedName>
        <fullName evidence="6 7">Peptidyl-tRNA hydrolase</fullName>
        <shortName evidence="7">Pth</shortName>
        <ecNumber evidence="1 7">3.1.1.29</ecNumber>
    </recommendedName>
</protein>
<dbReference type="GO" id="GO:0072344">
    <property type="term" value="P:rescue of stalled ribosome"/>
    <property type="evidence" value="ECO:0007669"/>
    <property type="project" value="UniProtKB-UniRule"/>
</dbReference>
<dbReference type="Pfam" id="PF01195">
    <property type="entry name" value="Pept_tRNA_hydro"/>
    <property type="match status" value="1"/>
</dbReference>
<accession>A0A1Q2SPY7</accession>
<dbReference type="PROSITE" id="PS01196">
    <property type="entry name" value="PEPT_TRNA_HYDROL_2"/>
    <property type="match status" value="1"/>
</dbReference>
<dbReference type="OrthoDB" id="9800507at2"/>
<dbReference type="AlphaFoldDB" id="A0A1Q2SPY7"/>
<dbReference type="PANTHER" id="PTHR17224:SF1">
    <property type="entry name" value="PEPTIDYL-TRNA HYDROLASE"/>
    <property type="match status" value="1"/>
</dbReference>
<feature type="binding site" evidence="7">
    <location>
        <position position="71"/>
    </location>
    <ligand>
        <name>tRNA</name>
        <dbReference type="ChEBI" id="CHEBI:17843"/>
    </ligand>
</feature>
<dbReference type="GO" id="GO:0000049">
    <property type="term" value="F:tRNA binding"/>
    <property type="evidence" value="ECO:0007669"/>
    <property type="project" value="UniProtKB-UniRule"/>
</dbReference>
<dbReference type="InterPro" id="IPR036416">
    <property type="entry name" value="Pept_tRNA_hydro_sf"/>
</dbReference>
<dbReference type="InterPro" id="IPR018171">
    <property type="entry name" value="Pept_tRNA_hydro_CS"/>
</dbReference>
<evidence type="ECO:0000256" key="7">
    <source>
        <dbReference type="HAMAP-Rule" id="MF_00083"/>
    </source>
</evidence>
<dbReference type="RefSeq" id="WP_096527641.1">
    <property type="nucleotide sequence ID" value="NZ_AP014836.1"/>
</dbReference>
<dbReference type="GO" id="GO:0005737">
    <property type="term" value="C:cytoplasm"/>
    <property type="evidence" value="ECO:0007669"/>
    <property type="project" value="UniProtKB-SubCell"/>
</dbReference>
<evidence type="ECO:0000313" key="8">
    <source>
        <dbReference type="EMBL" id="BAW81173.1"/>
    </source>
</evidence>
<dbReference type="NCBIfam" id="TIGR00447">
    <property type="entry name" value="pth"/>
    <property type="match status" value="1"/>
</dbReference>
<reference evidence="8 9" key="1">
    <citation type="journal article" date="2017" name="ISME J.">
        <title>An acid-tolerant ammonia-oxidizing ?-proteobacterium from soil.</title>
        <authorList>
            <person name="Hayatsu M."/>
            <person name="Tago K."/>
            <person name="Uchiyama I."/>
            <person name="Toyoda A."/>
            <person name="Wang Y."/>
            <person name="Shimomura Y."/>
            <person name="Okubo T."/>
            <person name="Kurisu F."/>
            <person name="Hirono Y."/>
            <person name="Nonaka K."/>
            <person name="Akiyama H."/>
            <person name="Itoh T."/>
            <person name="Takami H."/>
        </authorList>
    </citation>
    <scope>NUCLEOTIDE SEQUENCE [LARGE SCALE GENOMIC DNA]</scope>
    <source>
        <strain evidence="8 9">TAO100</strain>
    </source>
</reference>
<comment type="subunit">
    <text evidence="7">Monomer.</text>
</comment>
<keyword evidence="3 7" id="KW-0378">Hydrolase</keyword>
<dbReference type="CDD" id="cd00462">
    <property type="entry name" value="PTH"/>
    <property type="match status" value="1"/>
</dbReference>
<dbReference type="GO" id="GO:0006515">
    <property type="term" value="P:protein quality control for misfolded or incompletely synthesized proteins"/>
    <property type="evidence" value="ECO:0007669"/>
    <property type="project" value="UniProtKB-UniRule"/>
</dbReference>
<evidence type="ECO:0000256" key="1">
    <source>
        <dbReference type="ARBA" id="ARBA00013260"/>
    </source>
</evidence>
<dbReference type="HAMAP" id="MF_00083">
    <property type="entry name" value="Pept_tRNA_hydro_bact"/>
    <property type="match status" value="1"/>
</dbReference>
<keyword evidence="9" id="KW-1185">Reference proteome</keyword>
<keyword evidence="2 7" id="KW-0820">tRNA-binding</keyword>
<dbReference type="PANTHER" id="PTHR17224">
    <property type="entry name" value="PEPTIDYL-TRNA HYDROLASE"/>
    <property type="match status" value="1"/>
</dbReference>
<evidence type="ECO:0000256" key="5">
    <source>
        <dbReference type="ARBA" id="ARBA00038063"/>
    </source>
</evidence>
<feature type="binding site" evidence="7">
    <location>
        <position position="18"/>
    </location>
    <ligand>
        <name>tRNA</name>
        <dbReference type="ChEBI" id="CHEBI:17843"/>
    </ligand>
</feature>
<sequence length="193" mass="21270">MSTPIWLLVGLGNPGSQYAQSRHNVGFWWVENLARELGARFKPEAKFFGDYARMSWCGHDILLLKPTTFMNHSGQAVLALLSYYQIPPQQLCIIHDDLDLPSGVARLKREGGHGGHNGLRDIINRLGLKHFLRLRLGIGHPGNGQDVVGYVLSRPSVADQLAIEVAITAGIKILPEVLAGEVEKAMHRLHSAV</sequence>
<evidence type="ECO:0000256" key="4">
    <source>
        <dbReference type="ARBA" id="ARBA00022884"/>
    </source>
</evidence>
<feature type="site" description="Discriminates between blocked and unblocked aminoacyl-tRNA" evidence="7">
    <location>
        <position position="13"/>
    </location>
</feature>
<dbReference type="FunFam" id="3.40.50.1470:FF:000001">
    <property type="entry name" value="Peptidyl-tRNA hydrolase"/>
    <property type="match status" value="1"/>
</dbReference>
<dbReference type="EMBL" id="AP014836">
    <property type="protein sequence ID" value="BAW81173.1"/>
    <property type="molecule type" value="Genomic_DNA"/>
</dbReference>
<dbReference type="InterPro" id="IPR001328">
    <property type="entry name" value="Pept_tRNA_hydro"/>
</dbReference>
<dbReference type="KEGG" id="ntt:TAO_1803"/>
<keyword evidence="7" id="KW-0963">Cytoplasm</keyword>
<comment type="function">
    <text evidence="7">Catalyzes the release of premature peptidyl moieties from peptidyl-tRNA molecules trapped in stalled 50S ribosomal subunits, and thus maintains levels of free tRNAs and 50S ribosomes.</text>
</comment>
<evidence type="ECO:0000313" key="9">
    <source>
        <dbReference type="Proteomes" id="UP000243679"/>
    </source>
</evidence>
<comment type="catalytic activity">
    <reaction evidence="7">
        <text>an N-acyl-L-alpha-aminoacyl-tRNA + H2O = an N-acyl-L-amino acid + a tRNA + H(+)</text>
        <dbReference type="Rhea" id="RHEA:54448"/>
        <dbReference type="Rhea" id="RHEA-COMP:10123"/>
        <dbReference type="Rhea" id="RHEA-COMP:13883"/>
        <dbReference type="ChEBI" id="CHEBI:15377"/>
        <dbReference type="ChEBI" id="CHEBI:15378"/>
        <dbReference type="ChEBI" id="CHEBI:59874"/>
        <dbReference type="ChEBI" id="CHEBI:78442"/>
        <dbReference type="ChEBI" id="CHEBI:138191"/>
        <dbReference type="EC" id="3.1.1.29"/>
    </reaction>
</comment>
<gene>
    <name evidence="7" type="primary">pth</name>
    <name evidence="8" type="ORF">TAO_1803</name>
</gene>
<comment type="subcellular location">
    <subcellularLocation>
        <location evidence="7">Cytoplasm</location>
    </subcellularLocation>
</comment>
<feature type="site" description="Stabilizes the basic form of H active site to accept a proton" evidence="7">
    <location>
        <position position="96"/>
    </location>
</feature>